<evidence type="ECO:0000259" key="1">
    <source>
        <dbReference type="Pfam" id="PF00535"/>
    </source>
</evidence>
<organism evidence="2 3">
    <name type="scientific">Rhizobium multihospitium</name>
    <dbReference type="NCBI Taxonomy" id="410764"/>
    <lineage>
        <taxon>Bacteria</taxon>
        <taxon>Pseudomonadati</taxon>
        <taxon>Pseudomonadota</taxon>
        <taxon>Alphaproteobacteria</taxon>
        <taxon>Hyphomicrobiales</taxon>
        <taxon>Rhizobiaceae</taxon>
        <taxon>Rhizobium/Agrobacterium group</taxon>
        <taxon>Rhizobium</taxon>
    </lineage>
</organism>
<protein>
    <submittedName>
        <fullName evidence="2">Glycosyltransferase, GT2 family</fullName>
    </submittedName>
</protein>
<gene>
    <name evidence="2" type="ORF">GA0061103_3263</name>
</gene>
<dbReference type="InterPro" id="IPR001173">
    <property type="entry name" value="Glyco_trans_2-like"/>
</dbReference>
<dbReference type="SUPFAM" id="SSF53448">
    <property type="entry name" value="Nucleotide-diphospho-sugar transferases"/>
    <property type="match status" value="2"/>
</dbReference>
<dbReference type="Proteomes" id="UP000199101">
    <property type="component" value="Unassembled WGS sequence"/>
</dbReference>
<keyword evidence="2" id="KW-0808">Transferase</keyword>
<dbReference type="CDD" id="cd04186">
    <property type="entry name" value="GT_2_like_c"/>
    <property type="match status" value="1"/>
</dbReference>
<evidence type="ECO:0000313" key="3">
    <source>
        <dbReference type="Proteomes" id="UP000199101"/>
    </source>
</evidence>
<reference evidence="3" key="1">
    <citation type="submission" date="2016-08" db="EMBL/GenBank/DDBJ databases">
        <authorList>
            <person name="Varghese N."/>
            <person name="Submissions Spin"/>
        </authorList>
    </citation>
    <scope>NUCLEOTIDE SEQUENCE [LARGE SCALE GENOMIC DNA]</scope>
    <source>
        <strain evidence="3">HAMBI 2975</strain>
    </source>
</reference>
<dbReference type="EMBL" id="FMAG01000002">
    <property type="protein sequence ID" value="SCB22995.1"/>
    <property type="molecule type" value="Genomic_DNA"/>
</dbReference>
<sequence>MTLKIIPNADLEREISADADLSLWKSLGDDPAFEIRFAPMRKKLVVIHIVAIDEPLDPKFYINRGYGFREKDTVSLPEGHRFVITADIGSVGSICALRADPASFPTTFQFAVRAFASKKSAEAYISTLLEPDGRTKRVDLGKLPQYWMKLPKLRFGRRAASLTVQYADASYGLASALETAPVSATAGTWLSVVVPVYNAPPRYLDDLVKSFEEQGETGTELILSDDGSTSPETGQWYQSRQSKDNIRFVLNERNGGIAAATNAGLSQARGQWIAFLDHDDVIAPHAFKLIRHTLEQNQGANFLYTDELVVDDVLKPTGVMLKPAYDSVLLTGVNYINHFSVYRHSRLREIGYLRMGYDGSQDYDLLLRYLEGVPEESVLHLPYPAYWWRRNGKTFSRNFMEAATTNARKALVERFERLKQTIAVEGALTNTLHRIIFEAPHAWPKVSIIIPSKNNFDLISRILGDLFEKTDYPNFEVLVIDNGSTDQPVLDLYERYRQSEPRFSATVTPEAFNFSRSVNRGLRAATGEHYLILNNDVEVIEADWLKEMVSCLAYDRTGIVGAKLLFANDKMQHAGVVVGFGGLAGHWYMNKPKEFGGPMNRLHVRNTMTCVTGAVMLISGDCLRKIGLFDEENFAVAYNDVDYCLRAHKAGYRIVWTPFACLYHHESLSRGSDKSGERKKRFEQEKQNLRRLHATQGFIDRALNPAYGRDKSDPKIVVPTQLHIPLMPDAV</sequence>
<feature type="domain" description="Glycosyltransferase 2-like" evidence="1">
    <location>
        <begin position="447"/>
        <end position="571"/>
    </location>
</feature>
<accession>A0A1C3V5J8</accession>
<dbReference type="AlphaFoldDB" id="A0A1C3V5J8"/>
<dbReference type="PANTHER" id="PTHR43179:SF7">
    <property type="entry name" value="RHAMNOSYLTRANSFERASE WBBL"/>
    <property type="match status" value="1"/>
</dbReference>
<proteinExistence type="predicted"/>
<name>A0A1C3V5J8_9HYPH</name>
<dbReference type="STRING" id="410764.GA0061103_3263"/>
<dbReference type="PANTHER" id="PTHR43179">
    <property type="entry name" value="RHAMNOSYLTRANSFERASE WBBL"/>
    <property type="match status" value="1"/>
</dbReference>
<dbReference type="GO" id="GO:0016757">
    <property type="term" value="F:glycosyltransferase activity"/>
    <property type="evidence" value="ECO:0007669"/>
    <property type="project" value="UniProtKB-KW"/>
</dbReference>
<dbReference type="Pfam" id="PF00535">
    <property type="entry name" value="Glycos_transf_2"/>
    <property type="match status" value="2"/>
</dbReference>
<dbReference type="OrthoDB" id="9783791at2"/>
<evidence type="ECO:0000313" key="2">
    <source>
        <dbReference type="EMBL" id="SCB22995.1"/>
    </source>
</evidence>
<keyword evidence="3" id="KW-1185">Reference proteome</keyword>
<dbReference type="Gene3D" id="3.90.550.10">
    <property type="entry name" value="Spore Coat Polysaccharide Biosynthesis Protein SpsA, Chain A"/>
    <property type="match status" value="2"/>
</dbReference>
<feature type="domain" description="Glycosyltransferase 2-like" evidence="1">
    <location>
        <begin position="191"/>
        <end position="298"/>
    </location>
</feature>
<dbReference type="RefSeq" id="WP_092711256.1">
    <property type="nucleotide sequence ID" value="NZ_FMAG01000002.1"/>
</dbReference>
<dbReference type="InterPro" id="IPR029044">
    <property type="entry name" value="Nucleotide-diphossugar_trans"/>
</dbReference>